<evidence type="ECO:0000313" key="1">
    <source>
        <dbReference type="EMBL" id="KAG6730728.1"/>
    </source>
</evidence>
<dbReference type="Proteomes" id="UP000811246">
    <property type="component" value="Chromosome 1"/>
</dbReference>
<proteinExistence type="predicted"/>
<dbReference type="EMBL" id="CM031825">
    <property type="protein sequence ID" value="KAG6730728.1"/>
    <property type="molecule type" value="Genomic_DNA"/>
</dbReference>
<evidence type="ECO:0000313" key="2">
    <source>
        <dbReference type="Proteomes" id="UP000811246"/>
    </source>
</evidence>
<organism evidence="1 2">
    <name type="scientific">Carya illinoinensis</name>
    <name type="common">Pecan</name>
    <dbReference type="NCBI Taxonomy" id="32201"/>
    <lineage>
        <taxon>Eukaryota</taxon>
        <taxon>Viridiplantae</taxon>
        <taxon>Streptophyta</taxon>
        <taxon>Embryophyta</taxon>
        <taxon>Tracheophyta</taxon>
        <taxon>Spermatophyta</taxon>
        <taxon>Magnoliopsida</taxon>
        <taxon>eudicotyledons</taxon>
        <taxon>Gunneridae</taxon>
        <taxon>Pentapetalae</taxon>
        <taxon>rosids</taxon>
        <taxon>fabids</taxon>
        <taxon>Fagales</taxon>
        <taxon>Juglandaceae</taxon>
        <taxon>Carya</taxon>
    </lineage>
</organism>
<accession>A0A922G1Q2</accession>
<sequence>MFESMRISAQTERTLAGESLPPTYLHSLQCILTSEYRLSLQSRSAFLSLQYSTNISTELGSGRLVGKMVYKGKPLKSFKTIPLKHHKPHSECLVSPKLQRCRHTATTTAPRTWSYRVSTSPP</sequence>
<protein>
    <submittedName>
        <fullName evidence="1">Uncharacterized protein</fullName>
    </submittedName>
</protein>
<reference evidence="1" key="1">
    <citation type="submission" date="2021-01" db="EMBL/GenBank/DDBJ databases">
        <authorList>
            <person name="Lovell J.T."/>
            <person name="Bentley N."/>
            <person name="Bhattarai G."/>
            <person name="Jenkins J.W."/>
            <person name="Sreedasyam A."/>
            <person name="Alarcon Y."/>
            <person name="Bock C."/>
            <person name="Boston L."/>
            <person name="Carlson J."/>
            <person name="Cervantes K."/>
            <person name="Clermont K."/>
            <person name="Krom N."/>
            <person name="Kubenka K."/>
            <person name="Mamidi S."/>
            <person name="Mattison C."/>
            <person name="Monteros M."/>
            <person name="Pisani C."/>
            <person name="Plott C."/>
            <person name="Rajasekar S."/>
            <person name="Rhein H.S."/>
            <person name="Rohla C."/>
            <person name="Song M."/>
            <person name="Hilaire R.S."/>
            <person name="Shu S."/>
            <person name="Wells L."/>
            <person name="Wang X."/>
            <person name="Webber J."/>
            <person name="Heerema R.J."/>
            <person name="Klein P."/>
            <person name="Conner P."/>
            <person name="Grauke L."/>
            <person name="Grimwood J."/>
            <person name="Schmutz J."/>
            <person name="Randall J.J."/>
        </authorList>
    </citation>
    <scope>NUCLEOTIDE SEQUENCE</scope>
    <source>
        <tissue evidence="1">Leaf</tissue>
    </source>
</reference>
<name>A0A922G1Q2_CARIL</name>
<gene>
    <name evidence="1" type="ORF">I3842_01G094900</name>
</gene>
<comment type="caution">
    <text evidence="1">The sequence shown here is derived from an EMBL/GenBank/DDBJ whole genome shotgun (WGS) entry which is preliminary data.</text>
</comment>
<dbReference type="AlphaFoldDB" id="A0A922G1Q2"/>